<dbReference type="AlphaFoldDB" id="A0A2Z6Q231"/>
<feature type="region of interest" description="Disordered" evidence="1">
    <location>
        <begin position="53"/>
        <end position="97"/>
    </location>
</feature>
<evidence type="ECO:0000313" key="4">
    <source>
        <dbReference type="Proteomes" id="UP000247702"/>
    </source>
</evidence>
<evidence type="ECO:0000313" key="3">
    <source>
        <dbReference type="EMBL" id="GES84806.1"/>
    </source>
</evidence>
<dbReference type="EMBL" id="BLAL01000086">
    <property type="protein sequence ID" value="GES84806.1"/>
    <property type="molecule type" value="Genomic_DNA"/>
</dbReference>
<feature type="compositionally biased region" description="Acidic residues" evidence="1">
    <location>
        <begin position="66"/>
        <end position="77"/>
    </location>
</feature>
<comment type="caution">
    <text evidence="2">The sequence shown here is derived from an EMBL/GenBank/DDBJ whole genome shotgun (WGS) entry which is preliminary data.</text>
</comment>
<sequence length="140" mass="16113">MLKIYEWNLLDKLIELFKPIEDAIEFLGGQKYCTLSLIYPTIQVLKYSYAINDNDNNNEINKGEGSDNEDNYDDDEDSNKSDNENDDDEQNSINSINSIDEQVDITAIINSVKEEIYNMLYNYFDNPLNATILASIFGFP</sequence>
<evidence type="ECO:0000256" key="1">
    <source>
        <dbReference type="SAM" id="MobiDB-lite"/>
    </source>
</evidence>
<dbReference type="EMBL" id="BEXD01000027">
    <property type="protein sequence ID" value="GBB83515.1"/>
    <property type="molecule type" value="Genomic_DNA"/>
</dbReference>
<reference evidence="3" key="2">
    <citation type="submission" date="2019-10" db="EMBL/GenBank/DDBJ databases">
        <title>Conservation and host-specific expression of non-tandemly repeated heterogenous ribosome RNA gene in arbuscular mycorrhizal fungi.</title>
        <authorList>
            <person name="Maeda T."/>
            <person name="Kobayashi Y."/>
            <person name="Nakagawa T."/>
            <person name="Ezawa T."/>
            <person name="Yamaguchi K."/>
            <person name="Bino T."/>
            <person name="Nishimoto Y."/>
            <person name="Shigenobu S."/>
            <person name="Kawaguchi M."/>
        </authorList>
    </citation>
    <scope>NUCLEOTIDE SEQUENCE</scope>
    <source>
        <strain evidence="3">HR1</strain>
    </source>
</reference>
<accession>A0A2Z6Q231</accession>
<dbReference type="OrthoDB" id="2444807at2759"/>
<name>A0A2Z6Q231_9GLOM</name>
<dbReference type="Proteomes" id="UP000615446">
    <property type="component" value="Unassembled WGS sequence"/>
</dbReference>
<protein>
    <submittedName>
        <fullName evidence="2">Uncharacterized protein</fullName>
    </submittedName>
</protein>
<gene>
    <name evidence="3" type="ORF">RCL2_001189900</name>
    <name evidence="2" type="ORF">RclHR1_10210010</name>
</gene>
<dbReference type="Proteomes" id="UP000247702">
    <property type="component" value="Unassembled WGS sequence"/>
</dbReference>
<proteinExistence type="predicted"/>
<evidence type="ECO:0000313" key="2">
    <source>
        <dbReference type="EMBL" id="GBB83515.1"/>
    </source>
</evidence>
<organism evidence="2 4">
    <name type="scientific">Rhizophagus clarus</name>
    <dbReference type="NCBI Taxonomy" id="94130"/>
    <lineage>
        <taxon>Eukaryota</taxon>
        <taxon>Fungi</taxon>
        <taxon>Fungi incertae sedis</taxon>
        <taxon>Mucoromycota</taxon>
        <taxon>Glomeromycotina</taxon>
        <taxon>Glomeromycetes</taxon>
        <taxon>Glomerales</taxon>
        <taxon>Glomeraceae</taxon>
        <taxon>Rhizophagus</taxon>
    </lineage>
</organism>
<keyword evidence="4" id="KW-1185">Reference proteome</keyword>
<reference evidence="2 4" key="1">
    <citation type="submission" date="2017-11" db="EMBL/GenBank/DDBJ databases">
        <title>The genome of Rhizophagus clarus HR1 reveals common genetic basis of auxotrophy among arbuscular mycorrhizal fungi.</title>
        <authorList>
            <person name="Kobayashi Y."/>
        </authorList>
    </citation>
    <scope>NUCLEOTIDE SEQUENCE [LARGE SCALE GENOMIC DNA]</scope>
    <source>
        <strain evidence="2 4">HR1</strain>
    </source>
</reference>